<evidence type="ECO:0000313" key="2">
    <source>
        <dbReference type="EMBL" id="MDH7641109.1"/>
    </source>
</evidence>
<dbReference type="Proteomes" id="UP001160625">
    <property type="component" value="Unassembled WGS sequence"/>
</dbReference>
<dbReference type="RefSeq" id="WP_281046448.1">
    <property type="nucleotide sequence ID" value="NZ_JARYGZ010000006.1"/>
</dbReference>
<organism evidence="2 3">
    <name type="scientific">Sphingomonas oryzagri</name>
    <dbReference type="NCBI Taxonomy" id="3042314"/>
    <lineage>
        <taxon>Bacteria</taxon>
        <taxon>Pseudomonadati</taxon>
        <taxon>Pseudomonadota</taxon>
        <taxon>Alphaproteobacteria</taxon>
        <taxon>Sphingomonadales</taxon>
        <taxon>Sphingomonadaceae</taxon>
        <taxon>Sphingomonas</taxon>
    </lineage>
</organism>
<accession>A0ABT6N7L4</accession>
<dbReference type="PANTHER" id="PTHR38590">
    <property type="entry name" value="BLL0828 PROTEIN"/>
    <property type="match status" value="1"/>
</dbReference>
<gene>
    <name evidence="2" type="ORF">QGN17_20410</name>
</gene>
<protein>
    <submittedName>
        <fullName evidence="2">DUF559 domain-containing protein</fullName>
    </submittedName>
</protein>
<evidence type="ECO:0000259" key="1">
    <source>
        <dbReference type="Pfam" id="PF04480"/>
    </source>
</evidence>
<comment type="caution">
    <text evidence="2">The sequence shown here is derived from an EMBL/GenBank/DDBJ whole genome shotgun (WGS) entry which is preliminary data.</text>
</comment>
<evidence type="ECO:0000313" key="3">
    <source>
        <dbReference type="Proteomes" id="UP001160625"/>
    </source>
</evidence>
<dbReference type="Pfam" id="PF04480">
    <property type="entry name" value="DUF559"/>
    <property type="match status" value="1"/>
</dbReference>
<keyword evidence="3" id="KW-1185">Reference proteome</keyword>
<feature type="domain" description="DUF559" evidence="1">
    <location>
        <begin position="2"/>
        <end position="103"/>
    </location>
</feature>
<name>A0ABT6N7L4_9SPHN</name>
<sequence>MKSKARTLRTDATPEERLLWARLRDIHPRFTRQLPIGAYIVDFACRTAKVAVELDGSQHLAAKTYDKERTDFLESLGWQVLRFWNNDVRDNVDGVAETIVSAVSDRLGRTHPQPLPFREGST</sequence>
<dbReference type="InterPro" id="IPR007569">
    <property type="entry name" value="DUF559"/>
</dbReference>
<reference evidence="2" key="1">
    <citation type="submission" date="2023-04" db="EMBL/GenBank/DDBJ databases">
        <title>Sphingomonas sp. MAHUQ-71 isolated from rice field.</title>
        <authorList>
            <person name="Huq M.A."/>
        </authorList>
    </citation>
    <scope>NUCLEOTIDE SEQUENCE</scope>
    <source>
        <strain evidence="2">MAHUQ-71</strain>
    </source>
</reference>
<dbReference type="Gene3D" id="3.40.960.10">
    <property type="entry name" value="VSR Endonuclease"/>
    <property type="match status" value="1"/>
</dbReference>
<proteinExistence type="predicted"/>
<dbReference type="PANTHER" id="PTHR38590:SF1">
    <property type="entry name" value="BLL0828 PROTEIN"/>
    <property type="match status" value="1"/>
</dbReference>
<dbReference type="CDD" id="cd01038">
    <property type="entry name" value="Endonuclease_DUF559"/>
    <property type="match status" value="1"/>
</dbReference>
<dbReference type="SUPFAM" id="SSF52980">
    <property type="entry name" value="Restriction endonuclease-like"/>
    <property type="match status" value="1"/>
</dbReference>
<dbReference type="InterPro" id="IPR011335">
    <property type="entry name" value="Restrct_endonuc-II-like"/>
</dbReference>
<dbReference type="EMBL" id="JARYGZ010000006">
    <property type="protein sequence ID" value="MDH7641109.1"/>
    <property type="molecule type" value="Genomic_DNA"/>
</dbReference>
<dbReference type="InterPro" id="IPR047216">
    <property type="entry name" value="Endonuclease_DUF559_bact"/>
</dbReference>